<dbReference type="Pfam" id="PF00586">
    <property type="entry name" value="AIRS"/>
    <property type="match status" value="1"/>
</dbReference>
<dbReference type="Gene3D" id="3.90.650.10">
    <property type="entry name" value="PurM-like C-terminal domain"/>
    <property type="match status" value="1"/>
</dbReference>
<dbReference type="PATRIC" id="fig|351160.9.peg.1277"/>
<reference evidence="3 4" key="1">
    <citation type="journal article" date="2006" name="Science">
        <title>Genome of rice cluster I archaea -- the key methane producers in the rice rhizosphere.</title>
        <authorList>
            <person name="Erkel C."/>
            <person name="Kube M."/>
            <person name="Reinhardt R."/>
            <person name="Liesack W."/>
        </authorList>
    </citation>
    <scope>NUCLEOTIDE SEQUENCE [LARGE SCALE GENOMIC DNA]</scope>
    <source>
        <strain evidence="4">DSM 22066 / NBRC 105507 / MRE50</strain>
    </source>
</reference>
<dbReference type="InterPro" id="IPR036676">
    <property type="entry name" value="PurM-like_C_sf"/>
</dbReference>
<feature type="domain" description="PurM-like N-terminal" evidence="1">
    <location>
        <begin position="39"/>
        <end position="145"/>
    </location>
</feature>
<dbReference type="STRING" id="351160.RCIX1803"/>
<dbReference type="InterPro" id="IPR017668">
    <property type="entry name" value="Methan_mark_2"/>
</dbReference>
<accession>Q0W3P5</accession>
<dbReference type="GO" id="GO:0009228">
    <property type="term" value="P:thiamine biosynthetic process"/>
    <property type="evidence" value="ECO:0007669"/>
    <property type="project" value="InterPro"/>
</dbReference>
<dbReference type="PIRSF" id="PIRSF036540">
    <property type="entry name" value="UCP036540_AIR"/>
    <property type="match status" value="1"/>
</dbReference>
<dbReference type="InterPro" id="IPR016188">
    <property type="entry name" value="PurM-like_N"/>
</dbReference>
<dbReference type="InterPro" id="IPR036921">
    <property type="entry name" value="PurM-like_N_sf"/>
</dbReference>
<dbReference type="EMBL" id="AM114193">
    <property type="protein sequence ID" value="CAJ36998.1"/>
    <property type="molecule type" value="Genomic_DNA"/>
</dbReference>
<name>Q0W3P5_METAR</name>
<keyword evidence="4" id="KW-1185">Reference proteome</keyword>
<protein>
    <submittedName>
        <fullName evidence="3">Thiamin-monophosphate kinase</fullName>
        <ecNumber evidence="3">2.7.4.16</ecNumber>
    </submittedName>
</protein>
<dbReference type="CDD" id="cd02192">
    <property type="entry name" value="PurM-like3"/>
    <property type="match status" value="1"/>
</dbReference>
<dbReference type="InterPro" id="IPR006283">
    <property type="entry name" value="ThiL-like"/>
</dbReference>
<dbReference type="Proteomes" id="UP000000663">
    <property type="component" value="Chromosome"/>
</dbReference>
<sequence>MKLESLAESLRDYLGATRKHSIKNIVNMFDEKGTNPSFGEDAAIIEAGEEALLLAADGIWDRLMRADPEWSGYCAILVNVHDIAAMGGRALGMVDIFSSSSPELSEKVLKGMKAGVEKLGVPIVGGHIHPDTPYTAVDVAILGRVKKDSIIYSSTAKEGDDIVLGIDLDGRVHPSCDMNWDSTFLKEAAIVRHQMESMVELGERHLLTAGKDVSNPGILGTLGMILEVSGAGAEVELDSIPKPASLDWDRWLKMYPGMGFIVTCRPENTARVIEVFNNHKLNASRIGKIVPGSHLDIVRGGERATVFDFTKHNITGLRPVKGCNQ</sequence>
<dbReference type="RefSeq" id="WP_012035569.1">
    <property type="nucleotide sequence ID" value="NC_009464.1"/>
</dbReference>
<dbReference type="OrthoDB" id="31494at2157"/>
<dbReference type="InterPro" id="IPR011413">
    <property type="entry name" value="UCP036540_AIR"/>
</dbReference>
<dbReference type="EC" id="2.7.4.16" evidence="3"/>
<dbReference type="Pfam" id="PF02769">
    <property type="entry name" value="AIRS_C"/>
    <property type="match status" value="1"/>
</dbReference>
<keyword evidence="3" id="KW-0418">Kinase</keyword>
<dbReference type="eggNOG" id="arCOG00640">
    <property type="taxonomic scope" value="Archaea"/>
</dbReference>
<dbReference type="NCBIfam" id="TIGR03267">
    <property type="entry name" value="methan_mark_2"/>
    <property type="match status" value="1"/>
</dbReference>
<evidence type="ECO:0000259" key="2">
    <source>
        <dbReference type="Pfam" id="PF02769"/>
    </source>
</evidence>
<evidence type="ECO:0000259" key="1">
    <source>
        <dbReference type="Pfam" id="PF00586"/>
    </source>
</evidence>
<dbReference type="AlphaFoldDB" id="Q0W3P5"/>
<dbReference type="GeneID" id="5144125"/>
<dbReference type="SUPFAM" id="SSF56042">
    <property type="entry name" value="PurM C-terminal domain-like"/>
    <property type="match status" value="1"/>
</dbReference>
<feature type="domain" description="PurM-like C-terminal" evidence="2">
    <location>
        <begin position="185"/>
        <end position="297"/>
    </location>
</feature>
<dbReference type="SUPFAM" id="SSF55326">
    <property type="entry name" value="PurM N-terminal domain-like"/>
    <property type="match status" value="1"/>
</dbReference>
<proteinExistence type="predicted"/>
<dbReference type="PANTHER" id="PTHR30270:SF0">
    <property type="entry name" value="THIAMINE-MONOPHOSPHATE KINASE"/>
    <property type="match status" value="1"/>
</dbReference>
<dbReference type="Gene3D" id="3.30.1330.10">
    <property type="entry name" value="PurM-like, N-terminal domain"/>
    <property type="match status" value="1"/>
</dbReference>
<dbReference type="GO" id="GO:0009030">
    <property type="term" value="F:thiamine-phosphate kinase activity"/>
    <property type="evidence" value="ECO:0007669"/>
    <property type="project" value="UniProtKB-EC"/>
</dbReference>
<dbReference type="InterPro" id="IPR010918">
    <property type="entry name" value="PurM-like_C_dom"/>
</dbReference>
<dbReference type="PANTHER" id="PTHR30270">
    <property type="entry name" value="THIAMINE-MONOPHOSPHATE KINASE"/>
    <property type="match status" value="1"/>
</dbReference>
<gene>
    <name evidence="3" type="primary">thiL-1</name>
    <name evidence="3" type="ORF">RCIX1803</name>
</gene>
<evidence type="ECO:0000313" key="3">
    <source>
        <dbReference type="EMBL" id="CAJ36998.1"/>
    </source>
</evidence>
<evidence type="ECO:0000313" key="4">
    <source>
        <dbReference type="Proteomes" id="UP000000663"/>
    </source>
</evidence>
<organism evidence="3 4">
    <name type="scientific">Methanocella arvoryzae (strain DSM 22066 / NBRC 105507 / MRE50)</name>
    <dbReference type="NCBI Taxonomy" id="351160"/>
    <lineage>
        <taxon>Archaea</taxon>
        <taxon>Methanobacteriati</taxon>
        <taxon>Methanobacteriota</taxon>
        <taxon>Stenosarchaea group</taxon>
        <taxon>Methanomicrobia</taxon>
        <taxon>Methanocellales</taxon>
        <taxon>Methanocellaceae</taxon>
        <taxon>Methanocella</taxon>
    </lineage>
</organism>
<dbReference type="KEGG" id="rci:RCIX1803"/>
<keyword evidence="3" id="KW-0808">Transferase</keyword>